<reference evidence="2" key="1">
    <citation type="submission" date="2016-06" db="EMBL/GenBank/DDBJ databases">
        <authorList>
            <person name="Butler K."/>
        </authorList>
    </citation>
    <scope>NUCLEOTIDE SEQUENCE [LARGE SCALE GENOMIC DNA]</scope>
    <source>
        <strain evidence="2">GCSL-Mp20</strain>
    </source>
</reference>
<evidence type="ECO:0000313" key="1">
    <source>
        <dbReference type="EMBL" id="OBU04209.1"/>
    </source>
</evidence>
<name>A0A1B8H557_9GAMM</name>
<dbReference type="AlphaFoldDB" id="A0A1B8H557"/>
<proteinExistence type="predicted"/>
<protein>
    <submittedName>
        <fullName evidence="1">Uncharacterized protein</fullName>
    </submittedName>
</protein>
<organism evidence="1 2">
    <name type="scientific">Morganella psychrotolerans</name>
    <dbReference type="NCBI Taxonomy" id="368603"/>
    <lineage>
        <taxon>Bacteria</taxon>
        <taxon>Pseudomonadati</taxon>
        <taxon>Pseudomonadota</taxon>
        <taxon>Gammaproteobacteria</taxon>
        <taxon>Enterobacterales</taxon>
        <taxon>Morganellaceae</taxon>
        <taxon>Morganella</taxon>
    </lineage>
</organism>
<evidence type="ECO:0000313" key="2">
    <source>
        <dbReference type="Proteomes" id="UP000092377"/>
    </source>
</evidence>
<gene>
    <name evidence="1" type="ORF">AYY18_09710</name>
</gene>
<accession>A0A1B8H557</accession>
<dbReference type="Proteomes" id="UP000092377">
    <property type="component" value="Unassembled WGS sequence"/>
</dbReference>
<dbReference type="EMBL" id="LZEY01000056">
    <property type="protein sequence ID" value="OBU04209.1"/>
    <property type="molecule type" value="Genomic_DNA"/>
</dbReference>
<comment type="caution">
    <text evidence="1">The sequence shown here is derived from an EMBL/GenBank/DDBJ whole genome shotgun (WGS) entry which is preliminary data.</text>
</comment>
<keyword evidence="2" id="KW-1185">Reference proteome</keyword>
<sequence length="69" mass="7853">MYLFSVENTVIIVSNAINPSETAPVAKFDKIVNPYLRNGAYQKGIQAKKMADNDSFLCFLFNQINLFIY</sequence>